<dbReference type="GO" id="GO:0005737">
    <property type="term" value="C:cytoplasm"/>
    <property type="evidence" value="ECO:0007669"/>
    <property type="project" value="TreeGrafter"/>
</dbReference>
<feature type="compositionally biased region" description="Polar residues" evidence="5">
    <location>
        <begin position="1142"/>
        <end position="1173"/>
    </location>
</feature>
<evidence type="ECO:0000256" key="5">
    <source>
        <dbReference type="SAM" id="MobiDB-lite"/>
    </source>
</evidence>
<dbReference type="GO" id="GO:0006508">
    <property type="term" value="P:proteolysis"/>
    <property type="evidence" value="ECO:0007669"/>
    <property type="project" value="InterPro"/>
</dbReference>
<organism evidence="7 8">
    <name type="scientific">Rhodotorula taiwanensis</name>
    <dbReference type="NCBI Taxonomy" id="741276"/>
    <lineage>
        <taxon>Eukaryota</taxon>
        <taxon>Fungi</taxon>
        <taxon>Dikarya</taxon>
        <taxon>Basidiomycota</taxon>
        <taxon>Pucciniomycotina</taxon>
        <taxon>Microbotryomycetes</taxon>
        <taxon>Sporidiobolales</taxon>
        <taxon>Sporidiobolaceae</taxon>
        <taxon>Rhodotorula</taxon>
    </lineage>
</organism>
<feature type="compositionally biased region" description="Low complexity" evidence="5">
    <location>
        <begin position="54"/>
        <end position="63"/>
    </location>
</feature>
<keyword evidence="3" id="KW-0378">Hydrolase</keyword>
<feature type="region of interest" description="Disordered" evidence="5">
    <location>
        <begin position="153"/>
        <end position="216"/>
    </location>
</feature>
<sequence length="2300" mass="247847">MTTSRPPPAPSKSRQLPPTRAPTTRRTRLAQPNADEDNVDRLANDLTQLKVRPAATRTASATSQGAPARRPAGSTRSAADTTAKQEPAPTAAASRRSALAPATKRVTSSSTRSVQDVEAPAKTPTERAQSAMKALNGALASLSALNKAGYRAGSSASTSALPTGTPTSSRPASAASTARSASVARGNASSIAPSSSSSSLRASAAHTATKDKVERAAKDASRALAELRQLVREGVLGGKRVDIEKAATGIIANLVEMELYDRALTEIRTMRASLLSWWQAVPHSDAAAPSPAATGHAADFLFALPAPAYLEPPTLAEALAAGSARPTLADIAPLVETARQCLLACVFRSSMYTSAERVTSLIAAIKADASCGGPLAWRKLVEAHCLQDSAADVEVVDKEKLVRRIDASLTSMFGSITKGCGAVDGDADPKELLHLRLYALELYATTSSLSPGALDKLSAFFDQVRKTLLLYGRSAEKASQSPSQISDGVSAGFERTLATLERRGLLSEEAKATERWRELCDVVIHIARRANDLAAIERVAQLGGSADNAALPEADIDADARAAQLTAKVVSALAVFEIWVKTNEDRSVAEQLRRTASLLPTLTRLRCAGSTTAERKGLEAQTVVRLDKAIDRLRYVLAKKVKNGRRLDQLVRHTAGPAPLPDDPDTLVNATLDCVTTHCEQVLLRLSPGKAKTQLATTTIDSLLVLAHSSFVIDDRATHSIALRFLQRALPVVGLFEDRAASIDLDLHYAIRALSSALYNLGGILYNAGSSATGLPFIQAGCDLASAALDLDEARAVFSTSIDALDSFRQLSLDDDVPPESAREEERQRHDAVKDLERVMARRWDLLALTQRALGDKAASYKASIASVLAQPGSVLADLRDKMSKNSLSVVAADFADLNSSISRLTRSATFDLLLEPDSIPLSRTPRASSLDLETVGALLELQSLSLRSHIDTEEGRCAALFVAQAAATSYSADKLPLRKARSLVESLRLADFSRDPDTLGKTLLEITDLCRHSDLRDDSGLGHFAPLYLASAHIRVAQAVQQAPAVPASIAGPKIADHARRALTELANLIPLRNAHAHGQNALRSSVSGHVKPVDLTPPSPQSPPLAARSRRPVRAAATPARARNANRRPVAASQIHVTPPSAQQAQGSLRSSLARSQRGSSTAIRNSASEQASFDPDLRDLLHAFATMLDLRGETALYLEFLEALHGLTGPSSPSADDALVGVNVTLARAQLELGQLGRAGLVLARAVRTCEAVEDVTSATRIALWLCSAEYHALLGNHERSAESYEHALALAEELGDSEDVPGSSRSKIVARTLLIRRASQAAHACSIMQQRKGEVGGCLGPALQSMRLATRALHNVTRLAPRPQRREVGAAQVLTNSNGRDEATLSPPAPMQDRREPASFLAEDHATLYWSLARELISRTLRVAQLHLVRGTPKSADFFAQQAQNLAEDVGAQQDVILALSLRLTVAIGWSREEEANRLLEDLSRQSRLAKGHALSEALAAQAQWHQSGGDPATAFTLFDQAQDALDSLSQTLNPASHKEEDSPQQGRRASVHFAQPTPSPTTGGTAAATFADWLLPSLQSRLIRSRVRLLFERKQIDEGRRLLRRLKRVTALEEDKAEELRLLAAVQSKDLVLRCASDPVLGMLPDSVLALPAFGVSAGGPAAAKVGTPRTGPSALNSIKDIEHLLARALSLGASRSEADKLSELSVVSAAMRAMQANVSKGSKRMAGLVAHALDLGTAVTLRREMVDAITARQSRIHRLDDLTWPAPIVQVVEPTVVDSQHDPVTPPLEDMRERYRLENAEPALTETRLSELLPPPWSLVTICLSSDSDALLISRQRRGDDTIVLKLPLDRLARREGDEDLSLPYSLAAATLRNIIERSNAGTQNAKFVNTPEGRAAWWQERKELDGQLEALLGGIEDVWLGAFKSVLCDAREHRSEAFAAFKSRIERVLKRSMARAAGDRRAARFKVDDTVLQCLAALPADSREEDLEDLFYFMAESFQFSGVPLASDETDVDQVVVDFREALEELHGTKSAPKLRPHPDEHTFLVLDKHLHAFPWESLPCLRGRSVSRLPSTSFLRDRLDCAATRNQADPLHVAFDPTRAAYILNPGGDLKTTQGTFEPWLTEMTKSRDWLGVVARAPLEEEVRNALASRDLVLYFGHGGAEQYVRSQTIRNLSQCAVTMLWGCSSGLLKDQGIFDPTGTPYHYMVGGCPALVANLWDVTDKDIDKVAWSVLRRTRIAEPADEAAASLPPLSLAAAVAQSRDVCHLRYLNGAAPVVYGLPVHFRYAPERIAS</sequence>
<feature type="compositionally biased region" description="Low complexity" evidence="5">
    <location>
        <begin position="1559"/>
        <end position="1570"/>
    </location>
</feature>
<dbReference type="STRING" id="741276.A0A2S5B4Y6"/>
<dbReference type="Proteomes" id="UP000237144">
    <property type="component" value="Unassembled WGS sequence"/>
</dbReference>
<feature type="region of interest" description="Disordered" evidence="5">
    <location>
        <begin position="1538"/>
        <end position="1570"/>
    </location>
</feature>
<feature type="region of interest" description="Disordered" evidence="5">
    <location>
        <begin position="1375"/>
        <end position="1400"/>
    </location>
</feature>
<feature type="compositionally biased region" description="Low complexity" evidence="5">
    <location>
        <begin position="1116"/>
        <end position="1135"/>
    </location>
</feature>
<dbReference type="GO" id="GO:0044732">
    <property type="term" value="C:mitotic spindle pole body"/>
    <property type="evidence" value="ECO:0007669"/>
    <property type="project" value="TreeGrafter"/>
</dbReference>
<dbReference type="OrthoDB" id="10255632at2759"/>
<keyword evidence="8" id="KW-1185">Reference proteome</keyword>
<feature type="region of interest" description="Disordered" evidence="5">
    <location>
        <begin position="1"/>
        <end position="130"/>
    </location>
</feature>
<dbReference type="InterPro" id="IPR005314">
    <property type="entry name" value="Peptidase_C50"/>
</dbReference>
<feature type="compositionally biased region" description="Polar residues" evidence="5">
    <location>
        <begin position="74"/>
        <end position="84"/>
    </location>
</feature>
<dbReference type="GO" id="GO:0004197">
    <property type="term" value="F:cysteine-type endopeptidase activity"/>
    <property type="evidence" value="ECO:0007669"/>
    <property type="project" value="InterPro"/>
</dbReference>
<evidence type="ECO:0000256" key="3">
    <source>
        <dbReference type="ARBA" id="ARBA00022801"/>
    </source>
</evidence>
<dbReference type="PROSITE" id="PS51700">
    <property type="entry name" value="SEPARIN"/>
    <property type="match status" value="1"/>
</dbReference>
<feature type="domain" description="Peptidase C50" evidence="6">
    <location>
        <begin position="2105"/>
        <end position="2203"/>
    </location>
</feature>
<evidence type="ECO:0000259" key="6">
    <source>
        <dbReference type="PROSITE" id="PS51700"/>
    </source>
</evidence>
<evidence type="ECO:0000313" key="7">
    <source>
        <dbReference type="EMBL" id="POY71838.1"/>
    </source>
</evidence>
<evidence type="ECO:0000256" key="1">
    <source>
        <dbReference type="ARBA" id="ARBA00000451"/>
    </source>
</evidence>
<feature type="compositionally biased region" description="Pro residues" evidence="5">
    <location>
        <begin position="1"/>
        <end position="10"/>
    </location>
</feature>
<dbReference type="EMBL" id="PJQD01000072">
    <property type="protein sequence ID" value="POY71838.1"/>
    <property type="molecule type" value="Genomic_DNA"/>
</dbReference>
<dbReference type="PANTHER" id="PTHR12792">
    <property type="entry name" value="EXTRA SPINDLE POLES 1-RELATED"/>
    <property type="match status" value="1"/>
</dbReference>
<feature type="region of interest" description="Disordered" evidence="5">
    <location>
        <begin position="1091"/>
        <end position="1173"/>
    </location>
</feature>
<dbReference type="GO" id="GO:0051307">
    <property type="term" value="P:meiotic chromosome separation"/>
    <property type="evidence" value="ECO:0007669"/>
    <property type="project" value="TreeGrafter"/>
</dbReference>
<evidence type="ECO:0000256" key="2">
    <source>
        <dbReference type="ARBA" id="ARBA00012489"/>
    </source>
</evidence>
<feature type="compositionally biased region" description="Low complexity" evidence="5">
    <location>
        <begin position="88"/>
        <end position="114"/>
    </location>
</feature>
<dbReference type="EC" id="3.4.22.49" evidence="2"/>
<dbReference type="GO" id="GO:0072686">
    <property type="term" value="C:mitotic spindle"/>
    <property type="evidence" value="ECO:0007669"/>
    <property type="project" value="TreeGrafter"/>
</dbReference>
<protein>
    <recommendedName>
        <fullName evidence="2">separase</fullName>
        <ecNumber evidence="2">3.4.22.49</ecNumber>
    </recommendedName>
</protein>
<name>A0A2S5B4Y6_9BASI</name>
<evidence type="ECO:0000313" key="8">
    <source>
        <dbReference type="Proteomes" id="UP000237144"/>
    </source>
</evidence>
<dbReference type="PANTHER" id="PTHR12792:SF0">
    <property type="entry name" value="SEPARIN"/>
    <property type="match status" value="1"/>
</dbReference>
<keyword evidence="4" id="KW-0159">Chromosome partition</keyword>
<evidence type="ECO:0000256" key="4">
    <source>
        <dbReference type="ARBA" id="ARBA00022829"/>
    </source>
</evidence>
<dbReference type="GO" id="GO:0005634">
    <property type="term" value="C:nucleus"/>
    <property type="evidence" value="ECO:0007669"/>
    <property type="project" value="InterPro"/>
</dbReference>
<accession>A0A2S5B4Y6</accession>
<dbReference type="Pfam" id="PF03568">
    <property type="entry name" value="Separin_C"/>
    <property type="match status" value="1"/>
</dbReference>
<comment type="catalytic activity">
    <reaction evidence="1">
        <text>All bonds known to be hydrolyzed by this endopeptidase have arginine in P1 and an acidic residue in P4. P6 is often occupied by an acidic residue or by a hydroxy-amino-acid residue, the phosphorylation of which enhances cleavage.</text>
        <dbReference type="EC" id="3.4.22.49"/>
    </reaction>
</comment>
<comment type="caution">
    <text evidence="7">The sequence shown here is derived from an EMBL/GenBank/DDBJ whole genome shotgun (WGS) entry which is preliminary data.</text>
</comment>
<feature type="compositionally biased region" description="Low complexity" evidence="5">
    <location>
        <begin position="162"/>
        <end position="205"/>
    </location>
</feature>
<proteinExistence type="predicted"/>
<dbReference type="InterPro" id="IPR030397">
    <property type="entry name" value="SEPARIN_core_dom"/>
</dbReference>
<gene>
    <name evidence="7" type="ORF">BMF94_5199</name>
</gene>
<reference evidence="7 8" key="1">
    <citation type="journal article" date="2018" name="Front. Microbiol.">
        <title>Prospects for Fungal Bioremediation of Acidic Radioactive Waste Sites: Characterization and Genome Sequence of Rhodotorula taiwanensis MD1149.</title>
        <authorList>
            <person name="Tkavc R."/>
            <person name="Matrosova V.Y."/>
            <person name="Grichenko O.E."/>
            <person name="Gostincar C."/>
            <person name="Volpe R.P."/>
            <person name="Klimenkova P."/>
            <person name="Gaidamakova E.K."/>
            <person name="Zhou C.E."/>
            <person name="Stewart B.J."/>
            <person name="Lyman M.G."/>
            <person name="Malfatti S.A."/>
            <person name="Rubinfeld B."/>
            <person name="Courtot M."/>
            <person name="Singh J."/>
            <person name="Dalgard C.L."/>
            <person name="Hamilton T."/>
            <person name="Frey K.G."/>
            <person name="Gunde-Cimerman N."/>
            <person name="Dugan L."/>
            <person name="Daly M.J."/>
        </authorList>
    </citation>
    <scope>NUCLEOTIDE SEQUENCE [LARGE SCALE GENOMIC DNA]</scope>
    <source>
        <strain evidence="7 8">MD1149</strain>
    </source>
</reference>